<dbReference type="InterPro" id="IPR001737">
    <property type="entry name" value="KsgA/Erm"/>
</dbReference>
<comment type="similarity">
    <text evidence="12">Belongs to the class I-like SAM-binding methyltransferase superfamily. rRNA adenine N(6)-methyltransferase family.</text>
</comment>
<dbReference type="InterPro" id="IPR020596">
    <property type="entry name" value="rRNA_Ade_Mease_Trfase_CS"/>
</dbReference>
<dbReference type="Gene3D" id="1.10.132.30">
    <property type="match status" value="1"/>
</dbReference>
<evidence type="ECO:0000256" key="4">
    <source>
        <dbReference type="ARBA" id="ARBA00022603"/>
    </source>
</evidence>
<comment type="caution">
    <text evidence="15">The sequence shown here is derived from an EMBL/GenBank/DDBJ whole genome shotgun (WGS) entry which is preliminary data.</text>
</comment>
<keyword evidence="13" id="KW-0175">Coiled coil</keyword>
<dbReference type="SMART" id="SM00663">
    <property type="entry name" value="RPOLA_N"/>
    <property type="match status" value="1"/>
</dbReference>
<dbReference type="PROSITE" id="PS01131">
    <property type="entry name" value="RRNA_A_DIMETH"/>
    <property type="match status" value="1"/>
</dbReference>
<dbReference type="Gene3D" id="3.40.50.150">
    <property type="entry name" value="Vaccinia Virus protein VP39"/>
    <property type="match status" value="1"/>
</dbReference>
<comment type="function">
    <text evidence="1">DNA-dependent RNA polymerase catalyzes the transcription of DNA into RNA using the four ribonucleoside triphosphates as substrates.</text>
</comment>
<proteinExistence type="inferred from homology"/>
<dbReference type="Pfam" id="PF00398">
    <property type="entry name" value="RrnaAD"/>
    <property type="match status" value="1"/>
</dbReference>
<keyword evidence="7" id="KW-0548">Nucleotidyltransferase</keyword>
<feature type="binding site" evidence="12">
    <location>
        <position position="826"/>
    </location>
    <ligand>
        <name>S-adenosyl-L-methionine</name>
        <dbReference type="ChEBI" id="CHEBI:59789"/>
    </ligand>
</feature>
<evidence type="ECO:0000256" key="12">
    <source>
        <dbReference type="PROSITE-ProRule" id="PRU01026"/>
    </source>
</evidence>
<organism evidence="15 16">
    <name type="scientific">Funneliformis geosporum</name>
    <dbReference type="NCBI Taxonomy" id="1117311"/>
    <lineage>
        <taxon>Eukaryota</taxon>
        <taxon>Fungi</taxon>
        <taxon>Fungi incertae sedis</taxon>
        <taxon>Mucoromycota</taxon>
        <taxon>Glomeromycotina</taxon>
        <taxon>Glomeromycetes</taxon>
        <taxon>Glomerales</taxon>
        <taxon>Glomeraceae</taxon>
        <taxon>Funneliformis</taxon>
    </lineage>
</organism>
<dbReference type="GO" id="GO:0006351">
    <property type="term" value="P:DNA-templated transcription"/>
    <property type="evidence" value="ECO:0007669"/>
    <property type="project" value="InterPro"/>
</dbReference>
<dbReference type="EMBL" id="CAMKVN010000036">
    <property type="protein sequence ID" value="CAI2162432.1"/>
    <property type="molecule type" value="Genomic_DNA"/>
</dbReference>
<feature type="binding site" evidence="12">
    <location>
        <position position="873"/>
    </location>
    <ligand>
        <name>S-adenosyl-L-methionine</name>
        <dbReference type="ChEBI" id="CHEBI:59789"/>
    </ligand>
</feature>
<feature type="binding site" evidence="12">
    <location>
        <position position="824"/>
    </location>
    <ligand>
        <name>S-adenosyl-L-methionine</name>
        <dbReference type="ChEBI" id="CHEBI:59789"/>
    </ligand>
</feature>
<dbReference type="InterPro" id="IPR000722">
    <property type="entry name" value="RNA_pol_asu"/>
</dbReference>
<comment type="catalytic activity">
    <reaction evidence="11">
        <text>RNA(n) + a ribonucleoside 5'-triphosphate = RNA(n+1) + diphosphate</text>
        <dbReference type="Rhea" id="RHEA:21248"/>
        <dbReference type="Rhea" id="RHEA-COMP:14527"/>
        <dbReference type="Rhea" id="RHEA-COMP:17342"/>
        <dbReference type="ChEBI" id="CHEBI:33019"/>
        <dbReference type="ChEBI" id="CHEBI:61557"/>
        <dbReference type="ChEBI" id="CHEBI:140395"/>
        <dbReference type="EC" id="2.7.7.6"/>
    </reaction>
</comment>
<keyword evidence="16" id="KW-1185">Reference proteome</keyword>
<keyword evidence="5 12" id="KW-0808">Transferase</keyword>
<dbReference type="GO" id="GO:0003677">
    <property type="term" value="F:DNA binding"/>
    <property type="evidence" value="ECO:0007669"/>
    <property type="project" value="InterPro"/>
</dbReference>
<dbReference type="CDD" id="cd02655">
    <property type="entry name" value="RNAP_beta'_C"/>
    <property type="match status" value="1"/>
</dbReference>
<dbReference type="SUPFAM" id="SSF64484">
    <property type="entry name" value="beta and beta-prime subunits of DNA dependent RNA-polymerase"/>
    <property type="match status" value="1"/>
</dbReference>
<dbReference type="PROSITE" id="PS51689">
    <property type="entry name" value="SAM_RNA_A_N6_MT"/>
    <property type="match status" value="1"/>
</dbReference>
<feature type="coiled-coil region" evidence="13">
    <location>
        <begin position="78"/>
        <end position="112"/>
    </location>
</feature>
<dbReference type="InterPro" id="IPR038120">
    <property type="entry name" value="Rpb1_funnel_sf"/>
</dbReference>
<evidence type="ECO:0000256" key="11">
    <source>
        <dbReference type="ARBA" id="ARBA00048552"/>
    </source>
</evidence>
<evidence type="ECO:0000256" key="2">
    <source>
        <dbReference type="ARBA" id="ARBA00012418"/>
    </source>
</evidence>
<gene>
    <name evidence="15" type="ORF">FWILDA_LOCUS557</name>
</gene>
<dbReference type="InterPro" id="IPR006592">
    <property type="entry name" value="RNA_pol_N"/>
</dbReference>
<dbReference type="PANTHER" id="PTHR19376:SF54">
    <property type="entry name" value="DNA-DIRECTED RNA POLYMERASE SUBUNIT BETA"/>
    <property type="match status" value="1"/>
</dbReference>
<evidence type="ECO:0000259" key="14">
    <source>
        <dbReference type="SMART" id="SM00663"/>
    </source>
</evidence>
<dbReference type="GO" id="GO:0003899">
    <property type="term" value="F:DNA-directed RNA polymerase activity"/>
    <property type="evidence" value="ECO:0007669"/>
    <property type="project" value="UniProtKB-EC"/>
</dbReference>
<keyword evidence="9 12" id="KW-0694">RNA-binding</keyword>
<dbReference type="Proteomes" id="UP001153678">
    <property type="component" value="Unassembled WGS sequence"/>
</dbReference>
<dbReference type="GO" id="GO:0003723">
    <property type="term" value="F:RNA binding"/>
    <property type="evidence" value="ECO:0007669"/>
    <property type="project" value="UniProtKB-UniRule"/>
</dbReference>
<dbReference type="InterPro" id="IPR045867">
    <property type="entry name" value="DNA-dir_RpoC_beta_prime"/>
</dbReference>
<feature type="domain" description="RNA polymerase N-terminal" evidence="14">
    <location>
        <begin position="61"/>
        <end position="313"/>
    </location>
</feature>
<dbReference type="InterPro" id="IPR007081">
    <property type="entry name" value="RNA_pol_Rpb1_5"/>
</dbReference>
<keyword evidence="3" id="KW-0240">DNA-directed RNA polymerase</keyword>
<evidence type="ECO:0000256" key="10">
    <source>
        <dbReference type="ARBA" id="ARBA00023163"/>
    </source>
</evidence>
<dbReference type="Gene3D" id="2.40.40.20">
    <property type="match status" value="1"/>
</dbReference>
<dbReference type="Gene3D" id="1.10.1790.20">
    <property type="match status" value="1"/>
</dbReference>
<keyword evidence="10" id="KW-0804">Transcription</keyword>
<evidence type="ECO:0000256" key="1">
    <source>
        <dbReference type="ARBA" id="ARBA00004026"/>
    </source>
</evidence>
<dbReference type="GO" id="GO:0000428">
    <property type="term" value="C:DNA-directed RNA polymerase complex"/>
    <property type="evidence" value="ECO:0007669"/>
    <property type="project" value="UniProtKB-KW"/>
</dbReference>
<dbReference type="Gene3D" id="1.10.150.390">
    <property type="match status" value="1"/>
</dbReference>
<dbReference type="GO" id="GO:0000179">
    <property type="term" value="F:rRNA (adenine-N6,N6-)-dimethyltransferase activity"/>
    <property type="evidence" value="ECO:0007669"/>
    <property type="project" value="UniProtKB-UniRule"/>
</dbReference>
<evidence type="ECO:0000256" key="9">
    <source>
        <dbReference type="ARBA" id="ARBA00022884"/>
    </source>
</evidence>
<dbReference type="Pfam" id="PF00623">
    <property type="entry name" value="RNA_pol_Rpb1_2"/>
    <property type="match status" value="2"/>
</dbReference>
<protein>
    <recommendedName>
        <fullName evidence="2">DNA-directed RNA polymerase</fullName>
        <ecNumber evidence="2">2.7.7.6</ecNumber>
    </recommendedName>
</protein>
<evidence type="ECO:0000256" key="7">
    <source>
        <dbReference type="ARBA" id="ARBA00022695"/>
    </source>
</evidence>
<dbReference type="AlphaFoldDB" id="A0A9W4SBL8"/>
<dbReference type="EC" id="2.7.7.6" evidence="2"/>
<dbReference type="GO" id="GO:0046872">
    <property type="term" value="F:metal ion binding"/>
    <property type="evidence" value="ECO:0007669"/>
    <property type="project" value="UniProtKB-KW"/>
</dbReference>
<comment type="caution">
    <text evidence="12">Lacks conserved residue(s) required for the propagation of feature annotation.</text>
</comment>
<name>A0A9W4SBL8_9GLOM</name>
<evidence type="ECO:0000313" key="16">
    <source>
        <dbReference type="Proteomes" id="UP001153678"/>
    </source>
</evidence>
<evidence type="ECO:0000256" key="8">
    <source>
        <dbReference type="ARBA" id="ARBA00022723"/>
    </source>
</evidence>
<sequence length="902" mass="101591">MEKYRQIKIGIGSEAFEELLKEVNLVEELEKVKNNLKSSSKVHHEKIKFLRSLLDQELKLEWIIMRYLPVIPSGLRPVTKLKEENTIATTQKNNLLQRVILAKKRINEYQKESEGSPSFQNKVKGLLQELSGKDGIMRRHSLGKRVDYSARSVIVPNPNLLLTQIGLPVRMALILYRPFIIQKILKKKIVSTVKEAEKIWLNKGPVVFSLLDKIIQEHPVLANRAPSLHRLSIQGFYPKLTTGNSIELNPLITTPLNADFDGDQIAIHLPLTKKACEEIKERILSSHHLIDPKNGFLIDAPSQDMILGIYYLSKENKQENPIFFDEIAEIASKKEQIQQSEKKIKQIDEHYLQGYYSEEESKQKKIAVWEEYSGARASSENLTQLFAMRGHTTNYLGEIIETPIISSLREGLSPFEFFTSVYGAIKGMTDIALKTAAAGDLTRRLVESSQGLTIIASDCQTSAGKLLKETSELSLVERIYGRYLAQDILDKKTPLLVRNTLLLEKEIEIIQKSKINSAWVRSPATCELADGICQKCYGLDLSKLGETVAIGTAVGIIAAQSLGEPGTQLTMRTFHVGGIAGEEEDITQGLPKVKQVLDNIKPKKEEKAILAKIDGKIISIEEKEIKQVGEETKVYQISEEKIVKVNEGDEVKKGEKITTGKVDLEDYLEIMGRDACQDYIKEEIRNVYSSQGIDINEKHIEIFTRQMLSKVEVIDNGDSDYLIGDIVNYQHLQKVNQSLTASKKKPVAFKNIVLSLKDLASHPDSFLAGISFQNTLKSLVNYSLYQPVDYLRGSKESLIAGQLIPVGTGLVEREKYSKKRLGQNFLFDKNYLHKIVDCCSIDTNSVIIEVGSGYGNLTNLLAETDCQKIIGVEKDSNLFQWLVKNNKSERIIYLKQDALTID</sequence>
<dbReference type="InterPro" id="IPR029063">
    <property type="entry name" value="SAM-dependent_MTases_sf"/>
</dbReference>
<dbReference type="Gene3D" id="2.40.50.100">
    <property type="match status" value="1"/>
</dbReference>
<evidence type="ECO:0000256" key="6">
    <source>
        <dbReference type="ARBA" id="ARBA00022691"/>
    </source>
</evidence>
<keyword evidence="4 12" id="KW-0489">Methyltransferase</keyword>
<evidence type="ECO:0000256" key="3">
    <source>
        <dbReference type="ARBA" id="ARBA00022478"/>
    </source>
</evidence>
<dbReference type="Gene3D" id="1.10.40.90">
    <property type="match status" value="1"/>
</dbReference>
<evidence type="ECO:0000313" key="15">
    <source>
        <dbReference type="EMBL" id="CAI2162432.1"/>
    </source>
</evidence>
<evidence type="ECO:0000256" key="13">
    <source>
        <dbReference type="SAM" id="Coils"/>
    </source>
</evidence>
<reference evidence="15" key="1">
    <citation type="submission" date="2022-08" db="EMBL/GenBank/DDBJ databases">
        <authorList>
            <person name="Kallberg Y."/>
            <person name="Tangrot J."/>
            <person name="Rosling A."/>
        </authorList>
    </citation>
    <scope>NUCLEOTIDE SEQUENCE</scope>
    <source>
        <strain evidence="15">Wild A</strain>
    </source>
</reference>
<feature type="binding site" evidence="12">
    <location>
        <position position="897"/>
    </location>
    <ligand>
        <name>S-adenosyl-L-methionine</name>
        <dbReference type="ChEBI" id="CHEBI:59789"/>
    </ligand>
</feature>
<feature type="binding site" evidence="12">
    <location>
        <position position="851"/>
    </location>
    <ligand>
        <name>S-adenosyl-L-methionine</name>
        <dbReference type="ChEBI" id="CHEBI:59789"/>
    </ligand>
</feature>
<dbReference type="CDD" id="cd02440">
    <property type="entry name" value="AdoMet_MTases"/>
    <property type="match status" value="1"/>
</dbReference>
<dbReference type="OrthoDB" id="2405767at2759"/>
<dbReference type="PANTHER" id="PTHR19376">
    <property type="entry name" value="DNA-DIRECTED RNA POLYMERASE"/>
    <property type="match status" value="1"/>
</dbReference>
<evidence type="ECO:0000256" key="5">
    <source>
        <dbReference type="ARBA" id="ARBA00022679"/>
    </source>
</evidence>
<accession>A0A9W4SBL8</accession>
<dbReference type="Pfam" id="PF04998">
    <property type="entry name" value="RNA_pol_Rpb1_5"/>
    <property type="match status" value="1"/>
</dbReference>
<keyword evidence="8" id="KW-0479">Metal-binding</keyword>
<keyword evidence="6 12" id="KW-0949">S-adenosyl-L-methionine</keyword>
<dbReference type="SUPFAM" id="SSF53335">
    <property type="entry name" value="S-adenosyl-L-methionine-dependent methyltransferases"/>
    <property type="match status" value="1"/>
</dbReference>